<feature type="region of interest" description="Disordered" evidence="1">
    <location>
        <begin position="294"/>
        <end position="320"/>
    </location>
</feature>
<dbReference type="AlphaFoldDB" id="A0AAN6DKV5"/>
<feature type="domain" description="JmjC" evidence="2">
    <location>
        <begin position="186"/>
        <end position="411"/>
    </location>
</feature>
<gene>
    <name evidence="3" type="ORF">EDD36DRAFT_100598</name>
</gene>
<dbReference type="Gene3D" id="2.60.120.10">
    <property type="entry name" value="Jelly Rolls"/>
    <property type="match status" value="1"/>
</dbReference>
<organism evidence="3 4">
    <name type="scientific">Exophiala viscosa</name>
    <dbReference type="NCBI Taxonomy" id="2486360"/>
    <lineage>
        <taxon>Eukaryota</taxon>
        <taxon>Fungi</taxon>
        <taxon>Dikarya</taxon>
        <taxon>Ascomycota</taxon>
        <taxon>Pezizomycotina</taxon>
        <taxon>Eurotiomycetes</taxon>
        <taxon>Chaetothyriomycetidae</taxon>
        <taxon>Chaetothyriales</taxon>
        <taxon>Herpotrichiellaceae</taxon>
        <taxon>Exophiala</taxon>
    </lineage>
</organism>
<keyword evidence="4" id="KW-1185">Reference proteome</keyword>
<evidence type="ECO:0000259" key="2">
    <source>
        <dbReference type="PROSITE" id="PS51184"/>
    </source>
</evidence>
<feature type="region of interest" description="Disordered" evidence="1">
    <location>
        <begin position="119"/>
        <end position="151"/>
    </location>
</feature>
<evidence type="ECO:0000313" key="3">
    <source>
        <dbReference type="EMBL" id="KAI1608475.1"/>
    </source>
</evidence>
<feature type="compositionally biased region" description="Basic and acidic residues" evidence="1">
    <location>
        <begin position="133"/>
        <end position="145"/>
    </location>
</feature>
<dbReference type="PANTHER" id="PTHR12461">
    <property type="entry name" value="HYPOXIA-INDUCIBLE FACTOR 1 ALPHA INHIBITOR-RELATED"/>
    <property type="match status" value="1"/>
</dbReference>
<comment type="caution">
    <text evidence="3">The sequence shown here is derived from an EMBL/GenBank/DDBJ whole genome shotgun (WGS) entry which is preliminary data.</text>
</comment>
<evidence type="ECO:0000256" key="1">
    <source>
        <dbReference type="SAM" id="MobiDB-lite"/>
    </source>
</evidence>
<dbReference type="PROSITE" id="PS51184">
    <property type="entry name" value="JMJC"/>
    <property type="match status" value="1"/>
</dbReference>
<reference evidence="3" key="1">
    <citation type="journal article" date="2022" name="bioRxiv">
        <title>Deciphering the potential niche of two novel black yeast fungi from a biological soil crust based on their genomes, phenotypes, and melanin regulation.</title>
        <authorList>
            <consortium name="DOE Joint Genome Institute"/>
            <person name="Carr E.C."/>
            <person name="Barton Q."/>
            <person name="Grambo S."/>
            <person name="Sullivan M."/>
            <person name="Renfro C.M."/>
            <person name="Kuo A."/>
            <person name="Pangilinan J."/>
            <person name="Lipzen A."/>
            <person name="Keymanesh K."/>
            <person name="Savage E."/>
            <person name="Barry K."/>
            <person name="Grigoriev I.V."/>
            <person name="Riekhof W.R."/>
            <person name="Harris S.S."/>
        </authorList>
    </citation>
    <scope>NUCLEOTIDE SEQUENCE</scope>
    <source>
        <strain evidence="3">JF 03-4F</strain>
    </source>
</reference>
<dbReference type="PANTHER" id="PTHR12461:SF99">
    <property type="entry name" value="BIFUNCTIONAL PEPTIDASE AND (3S)-LYSYL HYDROXYLASE JMJD7"/>
    <property type="match status" value="1"/>
</dbReference>
<proteinExistence type="predicted"/>
<dbReference type="SMART" id="SM00558">
    <property type="entry name" value="JmjC"/>
    <property type="match status" value="1"/>
</dbReference>
<evidence type="ECO:0000313" key="4">
    <source>
        <dbReference type="Proteomes" id="UP001203852"/>
    </source>
</evidence>
<dbReference type="InterPro" id="IPR014710">
    <property type="entry name" value="RmlC-like_jellyroll"/>
</dbReference>
<dbReference type="Pfam" id="PF13621">
    <property type="entry name" value="Cupin_8"/>
    <property type="match status" value="1"/>
</dbReference>
<feature type="compositionally biased region" description="Basic and acidic residues" evidence="1">
    <location>
        <begin position="299"/>
        <end position="320"/>
    </location>
</feature>
<protein>
    <submittedName>
        <fullName evidence="3">Phospholipase A2</fullName>
    </submittedName>
</protein>
<sequence>MALPPSSSHKASSVLLDLIEDYHSFNTAAVPTLPYPTYLEFSKQVSRGRPCVYSLDPQATRPETHVNGPSRTAKVRGEIESLLSLPAFSWSRDSLCKKVPHDVEVAVTPDGRADALYPLAPPANSAVDANDGDNGHSEADPKTESETETEQVFVQPATVTMSLSSLFDKLCPDSKPGSKNDEHSPVYYLQSQNSNLTSTTLSPLLSDLPANLPFAEPVLGNPEAINIWMGTGASVTSTHRDPYENLYLVLRGSKTFTLWPPVEELCLHAKKVRTAHHTVDFIDAQHPVFKITLDDTDLNPDRSDTDTDKEADTDTEPDTKADMRIPWIPIDPLNLPPADILSSKYPYYRHSHSLTVTVREREVLYLPAGWFHHVTQECGTWDNGETAPCIAVNYWYDMDYEGEKYAMREMLGRLVEAARKEENGLDW</sequence>
<name>A0AAN6DKV5_9EURO</name>
<dbReference type="SUPFAM" id="SSF51197">
    <property type="entry name" value="Clavaminate synthase-like"/>
    <property type="match status" value="1"/>
</dbReference>
<dbReference type="InterPro" id="IPR003347">
    <property type="entry name" value="JmjC_dom"/>
</dbReference>
<accession>A0AAN6DKV5</accession>
<dbReference type="InterPro" id="IPR041667">
    <property type="entry name" value="Cupin_8"/>
</dbReference>
<dbReference type="EMBL" id="MU404363">
    <property type="protein sequence ID" value="KAI1608475.1"/>
    <property type="molecule type" value="Genomic_DNA"/>
</dbReference>
<dbReference type="Proteomes" id="UP001203852">
    <property type="component" value="Unassembled WGS sequence"/>
</dbReference>